<dbReference type="Proteomes" id="UP000186438">
    <property type="component" value="Unassembled WGS sequence"/>
</dbReference>
<reference evidence="1 2" key="1">
    <citation type="submission" date="2016-11" db="EMBL/GenBank/DDBJ databases">
        <title>Genome sequences of unsequenced Mycobacteria.</title>
        <authorList>
            <person name="Greninger A.L."/>
            <person name="Fang F."/>
            <person name="Jerome K.R."/>
        </authorList>
    </citation>
    <scope>NUCLEOTIDE SEQUENCE [LARGE SCALE GENOMIC DNA]</scope>
    <source>
        <strain evidence="1 2">M11</strain>
    </source>
</reference>
<dbReference type="STRING" id="53378.BRW65_15075"/>
<accession>A0A1Q4HU69</accession>
<proteinExistence type="predicted"/>
<protein>
    <submittedName>
        <fullName evidence="1">Uncharacterized protein</fullName>
    </submittedName>
</protein>
<keyword evidence="2" id="KW-1185">Reference proteome</keyword>
<dbReference type="EMBL" id="MPNT01000012">
    <property type="protein sequence ID" value="OJZ73182.1"/>
    <property type="molecule type" value="Genomic_DNA"/>
</dbReference>
<organism evidence="1 2">
    <name type="scientific">Mycobacterium paraffinicum</name>
    <dbReference type="NCBI Taxonomy" id="53378"/>
    <lineage>
        <taxon>Bacteria</taxon>
        <taxon>Bacillati</taxon>
        <taxon>Actinomycetota</taxon>
        <taxon>Actinomycetes</taxon>
        <taxon>Mycobacteriales</taxon>
        <taxon>Mycobacteriaceae</taxon>
        <taxon>Mycobacterium</taxon>
    </lineage>
</organism>
<sequence>MVASNAAMGWQKELKQLMELVSTDGFDEGKRWCLANDEMGAVGAYLFSKKSIKALGGVPGRHADHRWHPA</sequence>
<dbReference type="AlphaFoldDB" id="A0A1Q4HU69"/>
<comment type="caution">
    <text evidence="1">The sequence shown here is derived from an EMBL/GenBank/DDBJ whole genome shotgun (WGS) entry which is preliminary data.</text>
</comment>
<evidence type="ECO:0000313" key="2">
    <source>
        <dbReference type="Proteomes" id="UP000186438"/>
    </source>
</evidence>
<name>A0A1Q4HU69_9MYCO</name>
<evidence type="ECO:0000313" key="1">
    <source>
        <dbReference type="EMBL" id="OJZ73182.1"/>
    </source>
</evidence>
<gene>
    <name evidence="1" type="ORF">BRW65_15075</name>
</gene>